<accession>A0ABR2KQ10</accession>
<feature type="region of interest" description="Disordered" evidence="1">
    <location>
        <begin position="164"/>
        <end position="306"/>
    </location>
</feature>
<evidence type="ECO:0000313" key="3">
    <source>
        <dbReference type="Proteomes" id="UP001470230"/>
    </source>
</evidence>
<sequence>MDNIPPEFAPYKYYLEAAAQFQSRYPDISDVLNKCFSDSCQDLIDEGNASPEAQEYLNQFNDSHTNPPDEAIQQTKQVADKFYQILKKQFDAGKFSPTLEKQLGLTSILYSVLEGEDDKCEQCKEMRKTVQNVLIGSSATSPVLSPPGAPGAYVSAGGPPAYTPPAAPPAATGSTGGPPVFTPPTASPAATGSTGGPPIFTPPAASPKIPNALEPDAGTPSYPTIPSVTGSSGGPPVFTSTGYGSPQPPSFTPTTSTNSSMPPPSFNQSNNNTMQNSINIPSSAQTSPPPYGSFPPTAQQQKPQQNFDATAAVSYLNSLGYTIINSSMYPALNNSTYSIIQAYLDHAINSLKNNDSAQGLASLQDAFKVWSTGSQIK</sequence>
<feature type="compositionally biased region" description="Polar residues" evidence="1">
    <location>
        <begin position="296"/>
        <end position="306"/>
    </location>
</feature>
<evidence type="ECO:0000313" key="2">
    <source>
        <dbReference type="EMBL" id="KAK8893243.1"/>
    </source>
</evidence>
<evidence type="ECO:0000256" key="1">
    <source>
        <dbReference type="SAM" id="MobiDB-lite"/>
    </source>
</evidence>
<name>A0ABR2KQ10_9EUKA</name>
<dbReference type="EMBL" id="JAPFFF010000003">
    <property type="protein sequence ID" value="KAK8893243.1"/>
    <property type="molecule type" value="Genomic_DNA"/>
</dbReference>
<feature type="compositionally biased region" description="Polar residues" evidence="1">
    <location>
        <begin position="221"/>
        <end position="230"/>
    </location>
</feature>
<reference evidence="2 3" key="1">
    <citation type="submission" date="2024-04" db="EMBL/GenBank/DDBJ databases">
        <title>Tritrichomonas musculus Genome.</title>
        <authorList>
            <person name="Alves-Ferreira E."/>
            <person name="Grigg M."/>
            <person name="Lorenzi H."/>
            <person name="Galac M."/>
        </authorList>
    </citation>
    <scope>NUCLEOTIDE SEQUENCE [LARGE SCALE GENOMIC DNA]</scope>
    <source>
        <strain evidence="2 3">EAF2021</strain>
    </source>
</reference>
<feature type="compositionally biased region" description="Polar residues" evidence="1">
    <location>
        <begin position="266"/>
        <end position="286"/>
    </location>
</feature>
<proteinExistence type="predicted"/>
<protein>
    <submittedName>
        <fullName evidence="2">Uncharacterized protein</fullName>
    </submittedName>
</protein>
<keyword evidence="3" id="KW-1185">Reference proteome</keyword>
<organism evidence="2 3">
    <name type="scientific">Tritrichomonas musculus</name>
    <dbReference type="NCBI Taxonomy" id="1915356"/>
    <lineage>
        <taxon>Eukaryota</taxon>
        <taxon>Metamonada</taxon>
        <taxon>Parabasalia</taxon>
        <taxon>Tritrichomonadida</taxon>
        <taxon>Tritrichomonadidae</taxon>
        <taxon>Tritrichomonas</taxon>
    </lineage>
</organism>
<dbReference type="Proteomes" id="UP001470230">
    <property type="component" value="Unassembled WGS sequence"/>
</dbReference>
<feature type="compositionally biased region" description="Low complexity" evidence="1">
    <location>
        <begin position="169"/>
        <end position="179"/>
    </location>
</feature>
<comment type="caution">
    <text evidence="2">The sequence shown here is derived from an EMBL/GenBank/DDBJ whole genome shotgun (WGS) entry which is preliminary data.</text>
</comment>
<gene>
    <name evidence="2" type="ORF">M9Y10_021660</name>
</gene>